<protein>
    <recommendedName>
        <fullName evidence="1">Tudor domain-containing protein</fullName>
    </recommendedName>
</protein>
<feature type="domain" description="Tudor" evidence="1">
    <location>
        <begin position="22"/>
        <end position="137"/>
    </location>
</feature>
<accession>A0AAU9UZD1</accession>
<organism evidence="2 3">
    <name type="scientific">Euphydryas editha</name>
    <name type="common">Edith's checkerspot</name>
    <dbReference type="NCBI Taxonomy" id="104508"/>
    <lineage>
        <taxon>Eukaryota</taxon>
        <taxon>Metazoa</taxon>
        <taxon>Ecdysozoa</taxon>
        <taxon>Arthropoda</taxon>
        <taxon>Hexapoda</taxon>
        <taxon>Insecta</taxon>
        <taxon>Pterygota</taxon>
        <taxon>Neoptera</taxon>
        <taxon>Endopterygota</taxon>
        <taxon>Lepidoptera</taxon>
        <taxon>Glossata</taxon>
        <taxon>Ditrysia</taxon>
        <taxon>Papilionoidea</taxon>
        <taxon>Nymphalidae</taxon>
        <taxon>Nymphalinae</taxon>
        <taxon>Euphydryas</taxon>
    </lineage>
</organism>
<dbReference type="SUPFAM" id="SSF63748">
    <property type="entry name" value="Tudor/PWWP/MBT"/>
    <property type="match status" value="2"/>
</dbReference>
<proteinExistence type="predicted"/>
<dbReference type="GO" id="GO:0005737">
    <property type="term" value="C:cytoplasm"/>
    <property type="evidence" value="ECO:0007669"/>
    <property type="project" value="UniProtKB-ARBA"/>
</dbReference>
<gene>
    <name evidence="2" type="ORF">EEDITHA_LOCUS17866</name>
</gene>
<evidence type="ECO:0000313" key="3">
    <source>
        <dbReference type="Proteomes" id="UP001153954"/>
    </source>
</evidence>
<reference evidence="2" key="1">
    <citation type="submission" date="2022-03" db="EMBL/GenBank/DDBJ databases">
        <authorList>
            <person name="Tunstrom K."/>
        </authorList>
    </citation>
    <scope>NUCLEOTIDE SEQUENCE</scope>
</reference>
<name>A0AAU9UZD1_EUPED</name>
<sequence>MEEIERLVAELSIHSFEVESMHWVEVTHIIDPFNFYVRPNKYKSIIQVLESMEPTTKCTCLNIQDLVIFNLGYSCGARKYIRGRISSIVKVDNFVECEIFAIDYGFSEKLIPIEYIWECSQNLANTPPLAYDCQLANCYPIGSEFFPPDTIHAFKYYAGIEPIKMKVLGKKPHKLLVELINSIPESIATLLAISGYSILGHYYDTIAWNPIVGRKRMFFGFKKLTVDEKIHVRVLSGNSLNEFYVAELSDFNKHLKEVDFITFYARREFSLSPVHLIEGTLVCVKIDDKNIYERAFIKKVTQPEQLAIVQLVDCGRDEEYPVGKMKYMSSQCLRTPVLSIYCKAEESQTWDNGLKDFLSVGNEFNITIKQLGHEFECPNTVAISPIVELDEARALFEEIDT</sequence>
<dbReference type="InterPro" id="IPR035437">
    <property type="entry name" value="SNase_OB-fold_sf"/>
</dbReference>
<evidence type="ECO:0000313" key="2">
    <source>
        <dbReference type="EMBL" id="CAH2103335.1"/>
    </source>
</evidence>
<comment type="caution">
    <text evidence="2">The sequence shown here is derived from an EMBL/GenBank/DDBJ whole genome shotgun (WGS) entry which is preliminary data.</text>
</comment>
<dbReference type="PANTHER" id="PTHR16442:SF1">
    <property type="entry name" value="RING FINGER PROTEIN 17"/>
    <property type="match status" value="1"/>
</dbReference>
<dbReference type="AlphaFoldDB" id="A0AAU9UZD1"/>
<feature type="domain" description="Tudor" evidence="1">
    <location>
        <begin position="226"/>
        <end position="343"/>
    </location>
</feature>
<dbReference type="EMBL" id="CAKOGL010000026">
    <property type="protein sequence ID" value="CAH2103335.1"/>
    <property type="molecule type" value="Genomic_DNA"/>
</dbReference>
<keyword evidence="3" id="KW-1185">Reference proteome</keyword>
<dbReference type="Gene3D" id="2.30.30.140">
    <property type="match status" value="2"/>
</dbReference>
<dbReference type="Gene3D" id="2.40.50.90">
    <property type="match status" value="1"/>
</dbReference>
<dbReference type="InterPro" id="IPR002999">
    <property type="entry name" value="Tudor"/>
</dbReference>
<dbReference type="Proteomes" id="UP001153954">
    <property type="component" value="Unassembled WGS sequence"/>
</dbReference>
<dbReference type="PANTHER" id="PTHR16442">
    <property type="entry name" value="RING FINGER PROTEIN 17"/>
    <property type="match status" value="1"/>
</dbReference>
<dbReference type="Pfam" id="PF00567">
    <property type="entry name" value="TUDOR"/>
    <property type="match status" value="2"/>
</dbReference>
<evidence type="ECO:0000259" key="1">
    <source>
        <dbReference type="Pfam" id="PF00567"/>
    </source>
</evidence>